<feature type="compositionally biased region" description="Acidic residues" evidence="1">
    <location>
        <begin position="94"/>
        <end position="104"/>
    </location>
</feature>
<protein>
    <submittedName>
        <fullName evidence="2">Uncharacterized protein</fullName>
    </submittedName>
</protein>
<reference evidence="3" key="1">
    <citation type="journal article" date="2015" name="Genome Announc.">
        <title>Draft genome sequence of Talaromyces cellulolyticus strain Y-94, a source of lignocellulosic biomass-degrading enzymes.</title>
        <authorList>
            <person name="Fujii T."/>
            <person name="Koike H."/>
            <person name="Sawayama S."/>
            <person name="Yano S."/>
            <person name="Inoue H."/>
        </authorList>
    </citation>
    <scope>NUCLEOTIDE SEQUENCE [LARGE SCALE GENOMIC DNA]</scope>
    <source>
        <strain evidence="3">Y-94</strain>
    </source>
</reference>
<dbReference type="Proteomes" id="UP000053095">
    <property type="component" value="Unassembled WGS sequence"/>
</dbReference>
<accession>A0A6V8H347</accession>
<evidence type="ECO:0000313" key="3">
    <source>
        <dbReference type="Proteomes" id="UP000053095"/>
    </source>
</evidence>
<sequence>MPQNIRNYIVSAGAQINITSTMPGARSFRVSKKKMEAKKAKKIAFETPGGLRAEAARLIEAADREEEEVRRKRAKAKRLSKEAEEMEKKTEKEIEGDEEMVMEDAEQKAGEEGEVVEEKILEVRFEKKV</sequence>
<evidence type="ECO:0000313" key="2">
    <source>
        <dbReference type="EMBL" id="GAM35747.1"/>
    </source>
</evidence>
<feature type="compositionally biased region" description="Basic and acidic residues" evidence="1">
    <location>
        <begin position="79"/>
        <end position="93"/>
    </location>
</feature>
<dbReference type="AlphaFoldDB" id="A0A6V8H347"/>
<dbReference type="EMBL" id="DF933813">
    <property type="protein sequence ID" value="GAM35747.1"/>
    <property type="molecule type" value="Genomic_DNA"/>
</dbReference>
<name>A0A6V8H347_TALPI</name>
<feature type="region of interest" description="Disordered" evidence="1">
    <location>
        <begin position="77"/>
        <end position="113"/>
    </location>
</feature>
<keyword evidence="3" id="KW-1185">Reference proteome</keyword>
<gene>
    <name evidence="2" type="ORF">TCE0_017f04309</name>
</gene>
<evidence type="ECO:0000256" key="1">
    <source>
        <dbReference type="SAM" id="MobiDB-lite"/>
    </source>
</evidence>
<proteinExistence type="predicted"/>
<organism evidence="2 3">
    <name type="scientific">Talaromyces pinophilus</name>
    <name type="common">Penicillium pinophilum</name>
    <dbReference type="NCBI Taxonomy" id="128442"/>
    <lineage>
        <taxon>Eukaryota</taxon>
        <taxon>Fungi</taxon>
        <taxon>Dikarya</taxon>
        <taxon>Ascomycota</taxon>
        <taxon>Pezizomycotina</taxon>
        <taxon>Eurotiomycetes</taxon>
        <taxon>Eurotiomycetidae</taxon>
        <taxon>Eurotiales</taxon>
        <taxon>Trichocomaceae</taxon>
        <taxon>Talaromyces</taxon>
        <taxon>Talaromyces sect. Talaromyces</taxon>
    </lineage>
</organism>
<comment type="caution">
    <text evidence="2">The sequence shown here is derived from an EMBL/GenBank/DDBJ whole genome shotgun (WGS) entry which is preliminary data.</text>
</comment>